<protein>
    <recommendedName>
        <fullName evidence="3">Cold-shock protein</fullName>
    </recommendedName>
</protein>
<evidence type="ECO:0000256" key="1">
    <source>
        <dbReference type="SAM" id="MobiDB-lite"/>
    </source>
</evidence>
<feature type="region of interest" description="Disordered" evidence="1">
    <location>
        <begin position="1"/>
        <end position="20"/>
    </location>
</feature>
<dbReference type="Pfam" id="PF14169">
    <property type="entry name" value="YdjO"/>
    <property type="match status" value="1"/>
</dbReference>
<name>A0A6G4A013_9BACL</name>
<organism evidence="2">
    <name type="scientific">Paenibacillus sp. SYP-B3998</name>
    <dbReference type="NCBI Taxonomy" id="2678564"/>
    <lineage>
        <taxon>Bacteria</taxon>
        <taxon>Bacillati</taxon>
        <taxon>Bacillota</taxon>
        <taxon>Bacilli</taxon>
        <taxon>Bacillales</taxon>
        <taxon>Paenibacillaceae</taxon>
        <taxon>Paenibacillus</taxon>
    </lineage>
</organism>
<comment type="caution">
    <text evidence="2">The sequence shown here is derived from an EMBL/GenBank/DDBJ whole genome shotgun (WGS) entry which is preliminary data.</text>
</comment>
<dbReference type="RefSeq" id="WP_163949175.1">
    <property type="nucleotide sequence ID" value="NZ_JAAIKC010000006.1"/>
</dbReference>
<accession>A0A6G4A013</accession>
<sequence>MPTSTTIRKTAPDTAEEPKQEVEQIEIWKCKATDCKAWVRKEFVTEALPTCPLCKNSMVRSYKHVPVTAKKGNKKFLMGKRRF</sequence>
<evidence type="ECO:0008006" key="3">
    <source>
        <dbReference type="Google" id="ProtNLM"/>
    </source>
</evidence>
<gene>
    <name evidence="2" type="ORF">GK047_17020</name>
</gene>
<evidence type="ECO:0000313" key="2">
    <source>
        <dbReference type="EMBL" id="NEW07705.1"/>
    </source>
</evidence>
<dbReference type="AlphaFoldDB" id="A0A6G4A013"/>
<dbReference type="EMBL" id="JAAIKC010000006">
    <property type="protein sequence ID" value="NEW07705.1"/>
    <property type="molecule type" value="Genomic_DNA"/>
</dbReference>
<dbReference type="InterPro" id="IPR025916">
    <property type="entry name" value="YdjO"/>
</dbReference>
<proteinExistence type="predicted"/>
<reference evidence="2" key="1">
    <citation type="submission" date="2020-02" db="EMBL/GenBank/DDBJ databases">
        <authorList>
            <person name="Shen X.-R."/>
            <person name="Zhang Y.-X."/>
        </authorList>
    </citation>
    <scope>NUCLEOTIDE SEQUENCE</scope>
    <source>
        <strain evidence="2">SYP-B3998</strain>
    </source>
</reference>